<comment type="caution">
    <text evidence="1">The sequence shown here is derived from an EMBL/GenBank/DDBJ whole genome shotgun (WGS) entry which is preliminary data.</text>
</comment>
<dbReference type="RefSeq" id="WP_149092946.1">
    <property type="nucleotide sequence ID" value="NZ_VKKY01000003.1"/>
</dbReference>
<dbReference type="Proteomes" id="UP000324133">
    <property type="component" value="Unassembled WGS sequence"/>
</dbReference>
<dbReference type="OrthoDB" id="893865at2"/>
<evidence type="ECO:0000313" key="1">
    <source>
        <dbReference type="EMBL" id="KAA3437005.1"/>
    </source>
</evidence>
<keyword evidence="2" id="KW-1185">Reference proteome</keyword>
<protein>
    <submittedName>
        <fullName evidence="1">Uncharacterized protein</fullName>
    </submittedName>
</protein>
<proteinExistence type="predicted"/>
<dbReference type="EMBL" id="VKKY01000003">
    <property type="protein sequence ID" value="KAA3437005.1"/>
    <property type="molecule type" value="Genomic_DNA"/>
</dbReference>
<organism evidence="1 2">
    <name type="scientific">Rufibacter hautae</name>
    <dbReference type="NCBI Taxonomy" id="2595005"/>
    <lineage>
        <taxon>Bacteria</taxon>
        <taxon>Pseudomonadati</taxon>
        <taxon>Bacteroidota</taxon>
        <taxon>Cytophagia</taxon>
        <taxon>Cytophagales</taxon>
        <taxon>Hymenobacteraceae</taxon>
        <taxon>Rufibacter</taxon>
    </lineage>
</organism>
<sequence length="110" mass="12438">MLRLQPYIAAFLLLLFCQVMVPESALLALHEHEHTEAHDEPIPDGEHTVGKVHQHCKVKEYGPTDLISFPPLEVPFTAPPISTRISGFTFAWKFTYPNNIDLRGPPQHIS</sequence>
<evidence type="ECO:0000313" key="2">
    <source>
        <dbReference type="Proteomes" id="UP000324133"/>
    </source>
</evidence>
<accession>A0A5B6TAP3</accession>
<name>A0A5B6TAP3_9BACT</name>
<reference evidence="1 2" key="1">
    <citation type="submission" date="2019-07" db="EMBL/GenBank/DDBJ databases">
        <title>Rufibacter sp. nov., isolated from lake sediment.</title>
        <authorList>
            <person name="Qu J.-H."/>
        </authorList>
    </citation>
    <scope>NUCLEOTIDE SEQUENCE [LARGE SCALE GENOMIC DNA]</scope>
    <source>
        <strain evidence="1 2">NBS58-1</strain>
    </source>
</reference>
<dbReference type="AlphaFoldDB" id="A0A5B6TAP3"/>
<gene>
    <name evidence="1" type="ORF">FOA19_21770</name>
</gene>